<comment type="caution">
    <text evidence="1">The sequence shown here is derived from an EMBL/GenBank/DDBJ whole genome shotgun (WGS) entry which is preliminary data.</text>
</comment>
<name>A0A9P0LIQ1_ACAOB</name>
<organism evidence="1 2">
    <name type="scientific">Acanthoscelides obtectus</name>
    <name type="common">Bean weevil</name>
    <name type="synonym">Bruchus obtectus</name>
    <dbReference type="NCBI Taxonomy" id="200917"/>
    <lineage>
        <taxon>Eukaryota</taxon>
        <taxon>Metazoa</taxon>
        <taxon>Ecdysozoa</taxon>
        <taxon>Arthropoda</taxon>
        <taxon>Hexapoda</taxon>
        <taxon>Insecta</taxon>
        <taxon>Pterygota</taxon>
        <taxon>Neoptera</taxon>
        <taxon>Endopterygota</taxon>
        <taxon>Coleoptera</taxon>
        <taxon>Polyphaga</taxon>
        <taxon>Cucujiformia</taxon>
        <taxon>Chrysomeloidea</taxon>
        <taxon>Chrysomelidae</taxon>
        <taxon>Bruchinae</taxon>
        <taxon>Bruchini</taxon>
        <taxon>Acanthoscelides</taxon>
    </lineage>
</organism>
<proteinExistence type="predicted"/>
<sequence length="39" mass="4400">MLLLVVAWWAVLGLLTVSHPGLHYLLITLNLNLSMKLRS</sequence>
<reference evidence="1" key="1">
    <citation type="submission" date="2022-03" db="EMBL/GenBank/DDBJ databases">
        <authorList>
            <person name="Sayadi A."/>
        </authorList>
    </citation>
    <scope>NUCLEOTIDE SEQUENCE</scope>
</reference>
<evidence type="ECO:0000313" key="2">
    <source>
        <dbReference type="Proteomes" id="UP001152888"/>
    </source>
</evidence>
<keyword evidence="2" id="KW-1185">Reference proteome</keyword>
<dbReference type="Proteomes" id="UP001152888">
    <property type="component" value="Unassembled WGS sequence"/>
</dbReference>
<dbReference type="EMBL" id="CAKOFQ010007293">
    <property type="protein sequence ID" value="CAH1997533.1"/>
    <property type="molecule type" value="Genomic_DNA"/>
</dbReference>
<gene>
    <name evidence="1" type="ORF">ACAOBT_LOCUS23813</name>
</gene>
<accession>A0A9P0LIQ1</accession>
<protein>
    <submittedName>
        <fullName evidence="1">Uncharacterized protein</fullName>
    </submittedName>
</protein>
<evidence type="ECO:0000313" key="1">
    <source>
        <dbReference type="EMBL" id="CAH1997533.1"/>
    </source>
</evidence>
<dbReference type="AlphaFoldDB" id="A0A9P0LIQ1"/>